<accession>M1M3Q1</accession>
<dbReference type="PATRIC" id="fig|1208922.3.peg.292"/>
<dbReference type="InterPro" id="IPR025857">
    <property type="entry name" value="MacB_PCD"/>
</dbReference>
<evidence type="ECO:0000313" key="11">
    <source>
        <dbReference type="EMBL" id="AGF49739.1"/>
    </source>
</evidence>
<dbReference type="HOGENOM" id="CLU_000604_8_1_4"/>
<evidence type="ECO:0000259" key="10">
    <source>
        <dbReference type="Pfam" id="PF12704"/>
    </source>
</evidence>
<dbReference type="InterPro" id="IPR011925">
    <property type="entry name" value="LolCE_TM"/>
</dbReference>
<evidence type="ECO:0000256" key="4">
    <source>
        <dbReference type="ARBA" id="ARBA00022475"/>
    </source>
</evidence>
<dbReference type="GO" id="GO:0098797">
    <property type="term" value="C:plasma membrane protein complex"/>
    <property type="evidence" value="ECO:0007669"/>
    <property type="project" value="TreeGrafter"/>
</dbReference>
<sequence length="424" mass="47639">MFKLPYELWIAAKYVGVIRRTNDKFISFISIASVIGISLGVASLVIVVSIMNGFQKEIKDRVLSITPHIEISSNKSQFNDLKNDFIDKILGRNTYNAIAAYSPFIASQAMLVSGLSKFRGIQVNGIDFNSYRNVYPLEKNIILGSLENLTSKNHNSIIIGYELAIMMNLHIGDKLGILSPDFALDINSFIPKIEQFIVIGIFKSGYYEYDANVVFINLDNAYKLFSDNCKCGIRILLHDTQVAPYVGNKIRDDLDWKFLVQDWASSNKNLFIAVKTEKRMMFIILSMIITVSAFNLFSSLIMVVKDRASEIAIMRTIGISSYSILIIFILAGLIIGLIGTFMGIISGIFILCNLDALVAFIENSMRIDFLPSDIYFINKFPVDMRIKDIFAISFLSILLSLFATILPSYKASKLQPARVLSHVK</sequence>
<evidence type="ECO:0000256" key="8">
    <source>
        <dbReference type="SAM" id="Phobius"/>
    </source>
</evidence>
<reference evidence="11 12" key="1">
    <citation type="journal article" date="2013" name="Genome Biol. Evol.">
        <title>Genome evolution and phylogenomic analysis of candidatus kinetoplastibacterium, the betaproteobacterial endosymbionts of strigomonas and angomonas.</title>
        <authorList>
            <person name="Alves J.M."/>
            <person name="Serrano M.G."/>
            <person name="Maia da Silva F."/>
            <person name="Voegtly L.J."/>
            <person name="Matveyev A.V."/>
            <person name="Teixeira M.M."/>
            <person name="Camargo E.P."/>
            <person name="Buck G.A."/>
        </authorList>
    </citation>
    <scope>NUCLEOTIDE SEQUENCE [LARGE SCALE GENOMIC DNA]</scope>
    <source>
        <strain evidence="11 12">TCC012E</strain>
    </source>
</reference>
<evidence type="ECO:0000256" key="3">
    <source>
        <dbReference type="ARBA" id="ARBA00022448"/>
    </source>
</evidence>
<feature type="transmembrane region" description="Helical" evidence="8">
    <location>
        <begin position="389"/>
        <end position="409"/>
    </location>
</feature>
<dbReference type="Pfam" id="PF02687">
    <property type="entry name" value="FtsX"/>
    <property type="match status" value="1"/>
</dbReference>
<feature type="transmembrane region" description="Helical" evidence="8">
    <location>
        <begin position="25"/>
        <end position="51"/>
    </location>
</feature>
<dbReference type="GO" id="GO:0042953">
    <property type="term" value="P:lipoprotein transport"/>
    <property type="evidence" value="ECO:0007669"/>
    <property type="project" value="InterPro"/>
</dbReference>
<evidence type="ECO:0000256" key="6">
    <source>
        <dbReference type="ARBA" id="ARBA00022989"/>
    </source>
</evidence>
<dbReference type="PANTHER" id="PTHR30489:SF0">
    <property type="entry name" value="LIPOPROTEIN-RELEASING SYSTEM TRANSMEMBRANE PROTEIN LOLE"/>
    <property type="match status" value="1"/>
</dbReference>
<feature type="transmembrane region" description="Helical" evidence="8">
    <location>
        <begin position="316"/>
        <end position="335"/>
    </location>
</feature>
<comment type="subcellular location">
    <subcellularLocation>
        <location evidence="1">Cell membrane</location>
        <topology evidence="1">Multi-pass membrane protein</topology>
    </subcellularLocation>
</comment>
<proteinExistence type="inferred from homology"/>
<comment type="similarity">
    <text evidence="2">Belongs to the ABC-4 integral membrane protein family. LolC/E subfamily.</text>
</comment>
<gene>
    <name evidence="11" type="ORF">BCUE_0544</name>
</gene>
<keyword evidence="4" id="KW-1003">Cell membrane</keyword>
<feature type="transmembrane region" description="Helical" evidence="8">
    <location>
        <begin position="341"/>
        <end position="361"/>
    </location>
</feature>
<organism evidence="11 12">
    <name type="scientific">Candidatus Kinetoplastidibacterium blastocrithidiae TCC012E</name>
    <dbReference type="NCBI Taxonomy" id="1208922"/>
    <lineage>
        <taxon>Bacteria</taxon>
        <taxon>Pseudomonadati</taxon>
        <taxon>Pseudomonadota</taxon>
        <taxon>Betaproteobacteria</taxon>
        <taxon>Candidatus Kinetoplastidibacterium</taxon>
    </lineage>
</organism>
<feature type="domain" description="ABC3 transporter permease C-terminal" evidence="9">
    <location>
        <begin position="283"/>
        <end position="416"/>
    </location>
</feature>
<dbReference type="Pfam" id="PF12704">
    <property type="entry name" value="MacB_PCD"/>
    <property type="match status" value="1"/>
</dbReference>
<evidence type="ECO:0000313" key="12">
    <source>
        <dbReference type="Proteomes" id="UP000011563"/>
    </source>
</evidence>
<evidence type="ECO:0000256" key="7">
    <source>
        <dbReference type="ARBA" id="ARBA00023136"/>
    </source>
</evidence>
<evidence type="ECO:0000259" key="9">
    <source>
        <dbReference type="Pfam" id="PF02687"/>
    </source>
</evidence>
<dbReference type="NCBIfam" id="TIGR02212">
    <property type="entry name" value="lolCE"/>
    <property type="match status" value="1"/>
</dbReference>
<feature type="transmembrane region" description="Helical" evidence="8">
    <location>
        <begin position="280"/>
        <end position="304"/>
    </location>
</feature>
<keyword evidence="5 8" id="KW-0812">Transmembrane</keyword>
<evidence type="ECO:0000256" key="5">
    <source>
        <dbReference type="ARBA" id="ARBA00022692"/>
    </source>
</evidence>
<feature type="domain" description="MacB-like periplasmic core" evidence="10">
    <location>
        <begin position="30"/>
        <end position="225"/>
    </location>
</feature>
<evidence type="ECO:0000256" key="1">
    <source>
        <dbReference type="ARBA" id="ARBA00004651"/>
    </source>
</evidence>
<dbReference type="InterPro" id="IPR051447">
    <property type="entry name" value="Lipoprotein-release_system"/>
</dbReference>
<keyword evidence="12" id="KW-1185">Reference proteome</keyword>
<keyword evidence="3" id="KW-0813">Transport</keyword>
<keyword evidence="7 8" id="KW-0472">Membrane</keyword>
<dbReference type="PANTHER" id="PTHR30489">
    <property type="entry name" value="LIPOPROTEIN-RELEASING SYSTEM TRANSMEMBRANE PROTEIN LOLE"/>
    <property type="match status" value="1"/>
</dbReference>
<keyword evidence="11" id="KW-0449">Lipoprotein</keyword>
<dbReference type="KEGG" id="kbt:BCUE_0544"/>
<protein>
    <submittedName>
        <fullName evidence="11">Lipoprotein-releasing system permease protein</fullName>
    </submittedName>
</protein>
<dbReference type="GO" id="GO:0044874">
    <property type="term" value="P:lipoprotein localization to outer membrane"/>
    <property type="evidence" value="ECO:0007669"/>
    <property type="project" value="TreeGrafter"/>
</dbReference>
<keyword evidence="6 8" id="KW-1133">Transmembrane helix</keyword>
<dbReference type="EMBL" id="CP003807">
    <property type="protein sequence ID" value="AGF49739.1"/>
    <property type="molecule type" value="Genomic_DNA"/>
</dbReference>
<dbReference type="InterPro" id="IPR003838">
    <property type="entry name" value="ABC3_permease_C"/>
</dbReference>
<evidence type="ECO:0000256" key="2">
    <source>
        <dbReference type="ARBA" id="ARBA00005236"/>
    </source>
</evidence>
<dbReference type="AlphaFoldDB" id="M1M3Q1"/>
<name>M1M3Q1_9PROT</name>
<dbReference type="Proteomes" id="UP000011563">
    <property type="component" value="Chromosome"/>
</dbReference>